<sequence length="359" mass="41060">MDTSRRIGARLKSYEIITLVFGFVCTGLVLFTPLSFSVKLAGLFFFKTIELTALVFAMSIVITGYRAFVEGRSRGFKNIAQWSVLHKLADPYWSLEYLLLTLRRGFTIFAVIYFFLHLKHVILFINSSNWDLFYWNLDKALHLGVQPNVWVMEKFGTNHNVAILADWLYIKYFSYMLIACFIFLMDTGGRRMAERFFFAYAFLWSVGGVGYLITPADGPCYAALINYSTPEGEREHMFRFPVIENVPNGYIASYGESKIWIAKIYQERLWMSRKRFLIDGKEPGMFYGIAAMPSLHVAMVGAIMFFLFALSPFLGALGAIYLAAIFFGSILLQWHYAVDGYVGLLMGYGSFFISGRVVK</sequence>
<evidence type="ECO:0000313" key="3">
    <source>
        <dbReference type="EMBL" id="VAX17112.1"/>
    </source>
</evidence>
<organism evidence="3">
    <name type="scientific">hydrothermal vent metagenome</name>
    <dbReference type="NCBI Taxonomy" id="652676"/>
    <lineage>
        <taxon>unclassified sequences</taxon>
        <taxon>metagenomes</taxon>
        <taxon>ecological metagenomes</taxon>
    </lineage>
</organism>
<dbReference type="GO" id="GO:0016020">
    <property type="term" value="C:membrane"/>
    <property type="evidence" value="ECO:0007669"/>
    <property type="project" value="UniProtKB-SubCell"/>
</dbReference>
<dbReference type="EMBL" id="UOGE01000018">
    <property type="protein sequence ID" value="VAX17112.1"/>
    <property type="molecule type" value="Genomic_DNA"/>
</dbReference>
<keyword evidence="1" id="KW-1133">Transmembrane helix</keyword>
<feature type="transmembrane region" description="Helical" evidence="1">
    <location>
        <begin position="285"/>
        <end position="307"/>
    </location>
</feature>
<feature type="transmembrane region" description="Helical" evidence="1">
    <location>
        <begin position="340"/>
        <end position="358"/>
    </location>
</feature>
<proteinExistence type="predicted"/>
<keyword evidence="1" id="KW-0472">Membrane</keyword>
<dbReference type="Pfam" id="PF14378">
    <property type="entry name" value="PAP2_3"/>
    <property type="match status" value="1"/>
</dbReference>
<keyword evidence="1" id="KW-0812">Transmembrane</keyword>
<dbReference type="AlphaFoldDB" id="A0A3B1BM04"/>
<feature type="transmembrane region" description="Helical" evidence="1">
    <location>
        <begin position="197"/>
        <end position="214"/>
    </location>
</feature>
<evidence type="ECO:0000256" key="1">
    <source>
        <dbReference type="SAM" id="Phobius"/>
    </source>
</evidence>
<protein>
    <recommendedName>
        <fullName evidence="2">Inositolphosphotransferase Aur1/Ipt1 domain-containing protein</fullName>
    </recommendedName>
</protein>
<feature type="transmembrane region" description="Helical" evidence="1">
    <location>
        <begin position="106"/>
        <end position="125"/>
    </location>
</feature>
<feature type="domain" description="Inositolphosphotransferase Aur1/Ipt1" evidence="2">
    <location>
        <begin position="137"/>
        <end position="351"/>
    </location>
</feature>
<feature type="transmembrane region" description="Helical" evidence="1">
    <location>
        <begin position="44"/>
        <end position="68"/>
    </location>
</feature>
<accession>A0A3B1BM04</accession>
<feature type="transmembrane region" description="Helical" evidence="1">
    <location>
        <begin position="167"/>
        <end position="185"/>
    </location>
</feature>
<feature type="transmembrane region" description="Helical" evidence="1">
    <location>
        <begin position="16"/>
        <end position="38"/>
    </location>
</feature>
<reference evidence="3" key="1">
    <citation type="submission" date="2018-06" db="EMBL/GenBank/DDBJ databases">
        <authorList>
            <person name="Zhirakovskaya E."/>
        </authorList>
    </citation>
    <scope>NUCLEOTIDE SEQUENCE</scope>
</reference>
<gene>
    <name evidence="3" type="ORF">MNBD_NITROSPINAE02-1323</name>
</gene>
<name>A0A3B1BM04_9ZZZZ</name>
<dbReference type="InterPro" id="IPR026841">
    <property type="entry name" value="Aur1/Ipt1"/>
</dbReference>
<evidence type="ECO:0000259" key="2">
    <source>
        <dbReference type="Pfam" id="PF14378"/>
    </source>
</evidence>
<feature type="transmembrane region" description="Helical" evidence="1">
    <location>
        <begin position="314"/>
        <end position="334"/>
    </location>
</feature>